<feature type="compositionally biased region" description="Basic and acidic residues" evidence="1">
    <location>
        <begin position="257"/>
        <end position="272"/>
    </location>
</feature>
<dbReference type="PANTHER" id="PTHR31964:SF113">
    <property type="entry name" value="USPA DOMAIN-CONTAINING PROTEIN"/>
    <property type="match status" value="1"/>
</dbReference>
<dbReference type="PANTHER" id="PTHR31964">
    <property type="entry name" value="ADENINE NUCLEOTIDE ALPHA HYDROLASES-LIKE SUPERFAMILY PROTEIN"/>
    <property type="match status" value="1"/>
</dbReference>
<feature type="region of interest" description="Disordered" evidence="1">
    <location>
        <begin position="1"/>
        <end position="98"/>
    </location>
</feature>
<dbReference type="CDD" id="cd23659">
    <property type="entry name" value="USP_At3g01520-like"/>
    <property type="match status" value="1"/>
</dbReference>
<protein>
    <recommendedName>
        <fullName evidence="2">UspA domain-containing protein</fullName>
    </recommendedName>
</protein>
<dbReference type="Gene3D" id="3.40.50.620">
    <property type="entry name" value="HUPs"/>
    <property type="match status" value="1"/>
</dbReference>
<evidence type="ECO:0000313" key="3">
    <source>
        <dbReference type="EMBL" id="KAJ3037255.1"/>
    </source>
</evidence>
<feature type="domain" description="UspA" evidence="2">
    <location>
        <begin position="107"/>
        <end position="252"/>
    </location>
</feature>
<proteinExistence type="predicted"/>
<feature type="compositionally biased region" description="Basic and acidic residues" evidence="1">
    <location>
        <begin position="36"/>
        <end position="76"/>
    </location>
</feature>
<keyword evidence="4" id="KW-1185">Reference proteome</keyword>
<evidence type="ECO:0000256" key="1">
    <source>
        <dbReference type="SAM" id="MobiDB-lite"/>
    </source>
</evidence>
<dbReference type="SUPFAM" id="SSF52402">
    <property type="entry name" value="Adenine nucleotide alpha hydrolases-like"/>
    <property type="match status" value="1"/>
</dbReference>
<dbReference type="Proteomes" id="UP001212841">
    <property type="component" value="Unassembled WGS sequence"/>
</dbReference>
<feature type="compositionally biased region" description="Basic and acidic residues" evidence="1">
    <location>
        <begin position="84"/>
        <end position="98"/>
    </location>
</feature>
<dbReference type="EMBL" id="JADGJD010001849">
    <property type="protein sequence ID" value="KAJ3037255.1"/>
    <property type="molecule type" value="Genomic_DNA"/>
</dbReference>
<gene>
    <name evidence="3" type="ORF">HK097_003559</name>
</gene>
<evidence type="ECO:0000259" key="2">
    <source>
        <dbReference type="Pfam" id="PF00582"/>
    </source>
</evidence>
<comment type="caution">
    <text evidence="3">The sequence shown here is derived from an EMBL/GenBank/DDBJ whole genome shotgun (WGS) entry which is preliminary data.</text>
</comment>
<dbReference type="InterPro" id="IPR014729">
    <property type="entry name" value="Rossmann-like_a/b/a_fold"/>
</dbReference>
<sequence length="288" mass="31985">MMTTAPPPTPLTTNPPPTEATNTEKPQQPTTEELLEAMKEPKEPEQPNFDRAEAAQAEAHKDTSKHETVVREHEAEGEAPAAREAVKEEEKKEKEKEEVVAEQPLKRIVVIALDDSKNSNKAFEWALDNFLNPKTDLALLLNVRPPPVIPGPFGTAYMDYTEYIVQLDMKNRQDSHTLLQYYANLVHKRKIAVKAIAMRGDARDELCRKVEEVKADVLILGSRGQGAWRRAFLGSVSDHCVHHCQCPVIIIKDVEKKGKESGGKAEKQHGEGSGHTPAAQVMPSSIAH</sequence>
<feature type="compositionally biased region" description="Pro residues" evidence="1">
    <location>
        <begin position="1"/>
        <end position="18"/>
    </location>
</feature>
<dbReference type="AlphaFoldDB" id="A0AAD5WZZ9"/>
<reference evidence="3" key="1">
    <citation type="submission" date="2020-05" db="EMBL/GenBank/DDBJ databases">
        <title>Phylogenomic resolution of chytrid fungi.</title>
        <authorList>
            <person name="Stajich J.E."/>
            <person name="Amses K."/>
            <person name="Simmons R."/>
            <person name="Seto K."/>
            <person name="Myers J."/>
            <person name="Bonds A."/>
            <person name="Quandt C.A."/>
            <person name="Barry K."/>
            <person name="Liu P."/>
            <person name="Grigoriev I."/>
            <person name="Longcore J.E."/>
            <person name="James T.Y."/>
        </authorList>
    </citation>
    <scope>NUCLEOTIDE SEQUENCE</scope>
    <source>
        <strain evidence="3">JEL0318</strain>
    </source>
</reference>
<organism evidence="3 4">
    <name type="scientific">Rhizophlyctis rosea</name>
    <dbReference type="NCBI Taxonomy" id="64517"/>
    <lineage>
        <taxon>Eukaryota</taxon>
        <taxon>Fungi</taxon>
        <taxon>Fungi incertae sedis</taxon>
        <taxon>Chytridiomycota</taxon>
        <taxon>Chytridiomycota incertae sedis</taxon>
        <taxon>Chytridiomycetes</taxon>
        <taxon>Rhizophlyctidales</taxon>
        <taxon>Rhizophlyctidaceae</taxon>
        <taxon>Rhizophlyctis</taxon>
    </lineage>
</organism>
<name>A0AAD5WZZ9_9FUNG</name>
<evidence type="ECO:0000313" key="4">
    <source>
        <dbReference type="Proteomes" id="UP001212841"/>
    </source>
</evidence>
<accession>A0AAD5WZZ9</accession>
<feature type="region of interest" description="Disordered" evidence="1">
    <location>
        <begin position="257"/>
        <end position="288"/>
    </location>
</feature>
<dbReference type="InterPro" id="IPR006016">
    <property type="entry name" value="UspA"/>
</dbReference>
<dbReference type="InterPro" id="IPR006015">
    <property type="entry name" value="Universal_stress_UspA"/>
</dbReference>
<dbReference type="PRINTS" id="PR01438">
    <property type="entry name" value="UNVRSLSTRESS"/>
</dbReference>
<dbReference type="Pfam" id="PF00582">
    <property type="entry name" value="Usp"/>
    <property type="match status" value="1"/>
</dbReference>